<protein>
    <submittedName>
        <fullName evidence="4">Ubiquitin carboxyl-terminal hydrolase family protein</fullName>
    </submittedName>
</protein>
<feature type="region of interest" description="Disordered" evidence="2">
    <location>
        <begin position="2339"/>
        <end position="2374"/>
    </location>
</feature>
<dbReference type="InterPro" id="IPR001394">
    <property type="entry name" value="Peptidase_C19_UCH"/>
</dbReference>
<feature type="region of interest" description="Disordered" evidence="2">
    <location>
        <begin position="1250"/>
        <end position="1275"/>
    </location>
</feature>
<feature type="compositionally biased region" description="Low complexity" evidence="2">
    <location>
        <begin position="2047"/>
        <end position="2057"/>
    </location>
</feature>
<evidence type="ECO:0000259" key="3">
    <source>
        <dbReference type="PROSITE" id="PS50235"/>
    </source>
</evidence>
<dbReference type="PANTHER" id="PTHR24006">
    <property type="entry name" value="UBIQUITIN CARBOXYL-TERMINAL HYDROLASE"/>
    <property type="match status" value="1"/>
</dbReference>
<dbReference type="VEuPathDB" id="TriTrypDB:LdCL_120006900"/>
<dbReference type="GO" id="GO:0004843">
    <property type="term" value="F:cysteine-type deubiquitinase activity"/>
    <property type="evidence" value="ECO:0007669"/>
    <property type="project" value="InterPro"/>
</dbReference>
<feature type="compositionally biased region" description="Acidic residues" evidence="2">
    <location>
        <begin position="2481"/>
        <end position="2491"/>
    </location>
</feature>
<comment type="caution">
    <text evidence="4">The sequence shown here is derived from an EMBL/GenBank/DDBJ whole genome shotgun (WGS) entry which is preliminary data.</text>
</comment>
<dbReference type="EMBL" id="RHLC01000044">
    <property type="protein sequence ID" value="TPP43139.1"/>
    <property type="molecule type" value="Genomic_DNA"/>
</dbReference>
<proteinExistence type="predicted"/>
<dbReference type="SUPFAM" id="SSF54001">
    <property type="entry name" value="Cysteine proteinases"/>
    <property type="match status" value="1"/>
</dbReference>
<dbReference type="PROSITE" id="PS00973">
    <property type="entry name" value="USP_2"/>
    <property type="match status" value="1"/>
</dbReference>
<dbReference type="GO" id="GO:0016579">
    <property type="term" value="P:protein deubiquitination"/>
    <property type="evidence" value="ECO:0007669"/>
    <property type="project" value="InterPro"/>
</dbReference>
<feature type="coiled-coil region" evidence="1">
    <location>
        <begin position="1774"/>
        <end position="1804"/>
    </location>
</feature>
<dbReference type="PROSITE" id="PS00972">
    <property type="entry name" value="USP_1"/>
    <property type="match status" value="1"/>
</dbReference>
<dbReference type="VEuPathDB" id="TriTrypDB:LdBPK_120160.1"/>
<keyword evidence="1" id="KW-0175">Coiled coil</keyword>
<feature type="region of interest" description="Disordered" evidence="2">
    <location>
        <begin position="799"/>
        <end position="823"/>
    </location>
</feature>
<dbReference type="InterPro" id="IPR028889">
    <property type="entry name" value="USP"/>
</dbReference>
<feature type="region of interest" description="Disordered" evidence="2">
    <location>
        <begin position="899"/>
        <end position="923"/>
    </location>
</feature>
<feature type="compositionally biased region" description="Polar residues" evidence="2">
    <location>
        <begin position="1250"/>
        <end position="1266"/>
    </location>
</feature>
<evidence type="ECO:0000256" key="2">
    <source>
        <dbReference type="SAM" id="MobiDB-lite"/>
    </source>
</evidence>
<keyword evidence="4" id="KW-0378">Hydrolase</keyword>
<evidence type="ECO:0000256" key="1">
    <source>
        <dbReference type="SAM" id="Coils"/>
    </source>
</evidence>
<evidence type="ECO:0000313" key="4">
    <source>
        <dbReference type="EMBL" id="TPP43139.1"/>
    </source>
</evidence>
<name>A0A504X7S1_LEIDO</name>
<sequence length="2491" mass="263749">MSDVLGYLNGVLHRVSATFMPTEMDDVASFLRGDAWVVATAASASAQQTAQTSSTAATDLSPGAARPTTVCYPLGATRWGHFIPLGIAGTTLVSAATSGSRAVLLNFFESNGFEQVLTVSLVPTEQQQQSNVHLAAPGTMEAASSSGGAALSRDGHRHADLWRTQWHSSFSPSGTGDTAAFRKRARSNAVSSAVIDVSLDSRYGTTAEAARQACMAAARRWFEGVEERALLDADEVREGGDGGARRKHKTYLRRLLLIVRCCTDNRVAFSTRGGATGAAQASLSGTSRRHRRGEDPLYLLLHDLAALTTLYEVRLASTCCVARPAVLLLPEDDSYGGSMLRQQLREEVGHRYWVELFLQSDGASSGVPARHSEAGAADAGRGARKGDGWRATLIGCSSGASVAPGGLGSVLRQRQHEQTETPLERGCRLAAQWGVLDLPAATRSEPQNKGGEAFRYSVASASPSVGVLGGGSASEQTPSSIAGGPQPTGRVSAQQQEEGLRRHASCFFLRPSNAPLCVFLMEALRRFPVLVRPAVLQHWQSTWTARHSLMDVLLAFHTALCPFVLSSSSAGVTAACQAPPSPSWMKGGPPFPASTMLQDTVDLLDALLCAAFALAEERDAAQPLSVNDFVIEQATLFLLFYEALVHQREGRLRRIPGVVRVLLGLSDRCASAAAESCAADEAAACLPRGGATANEKVHHAVRHLLPFAPLNLFYERVAQLAAASRKGHDSRREVQPYPMNSIALPIRRMSLAPQLQHSTLLALLPLGESLRELQGVAARVWQEELPACWQRVVAAVGTRDGHPRAHPSSAALRGTNDDAGASAPTQLSVENFYHPLVPHAVRVLYLLTAHALRAPTEAAKQVPLVQLQMICQLSDEQLLLVLKELQLHQKHASAVATDAQAESDATAMHQGPVPPPPPEELVPDAGPSAAEVPLGDPVEFILDRVDSIERWRSTVARLNLAQLGVSLVRGVLRRGRYSTPPMRVFDAAEKTAPATDAAEAEEPVQSFYPSQPVPPWLCPHTSFEIDQVATQVAEQDEAAQTLTASRASVPLYMGMLIAFIGHGVASMYNADTATGLLGASDAAAGRSVQTPAPTPGAVAGRLPTSSRHLHFTTEMTSALHEVHRAAAEVICMVDHESKEMHALATAALQSAGKATAYRTDEDEQVQDMRHAQLGRSCRHLSRIVANLYSLVSLLDFFAVESASLPTPTPSTAAASGAGHSNMSSANVGFLSTSSASEAAAVAMEKRGAQTTTVAPYTDSSTPNATPMPSAMKKHVPNGAAPAHPYTTERFHKLFDASGHLPQSVWRVFSAVATTLSQFAVSWSLTTGDAQSRQAFNNAACVILGEDQRCLLLQLHRLCARFIVLRHRVYALHPVNSLHFKVKQMLEWSGLLNADVPDAWSYNNGDIDRCDLHSDRLHSTYARGLQWSVNSSNKMALQAAVACPYTTAARDSALRRMKESSAFSPGGSAVAGGGGVNTASDGGASAPLSLLTSLASAGANGGANAAFAGLLAAPLSSASAAPEQSSSVAALSQRSVVPGYVGLRNNGNMCFLNSVVQLLGSAALFRDDLTARLQDAVFCNSAHADHRAPAAAHAGNAHAMAAPFAKYGCRLAMALLLGEMQWRGSHRHSRLPVLPDYLIPHLPPPFDDHRQHDASEFWHALMDKLDAPNQPGGAVVARWFSGRTATTMTCVTCQHTRLHTDTFWDLSIPLLRATSPPSVPASVGGGAPTPPWAPVAAAGRPVSQVEVQHFARATAVTTTYASSPASDFPANASTTADASAELEAAERAEEEAAERVNNKAALNQRPIVPSSVAEPYSTTPLPSSMVAADEAPKTLQHLLLHVLHPTLNKELLHGSNALDCEHCGRRTDTELTTRLVAEVEREAEVGVDTAAAGAPEECLGAVQEARVSSGGSAAAAAWESLVEGEPPTPCAADERASPHGESKCVEHDLALSHSLTDTAAGGGLPYYLAVQLNRFAYRRATQTYEKVTDGVPLNEVIVVPVCPEITEPKDGAASPADSQEFNAQTAMPNEEDGDANTQREDDGRHGGPSTRTPTAPRSAAPALPVWVAYRLRSIIIHSGSTPSSGHYFVLTRRLAAVPAYANVNESSHDEDGEYNASAAADVSSMRAYVKGLGAALTACLGAERHFSYAELVQPTAGAEGEGWSACADVEGAGPKSQGRPAVASLSRGTAETVQSPALSPPPTLPTAAVSVSGDRLYENWVMLNDSSVQTVEPDTMRHLLHGRGGGVYSASETPYIILYEKLPLASEGTAVRDALLEDEEATDKRVAGAALWETHHASVGASGVTSVGDTSSKPVQFAREVLQIFNARLKDEVAHNAALSEAPRTADGHGFTSTKSSEASSRPTPVGTVVHQGSSATAWRTIVARSSWSRATGVGDAARAAAVKASLTDASKVIPTCFKGTGSVGRPSASHRPRRLMSTVKYAKLPRSKRYNGNLNRHSTQEHRHRGGTAARSSSGSGAGSDADDEQDEPRS</sequence>
<dbReference type="GO" id="GO:0005829">
    <property type="term" value="C:cytosol"/>
    <property type="evidence" value="ECO:0007669"/>
    <property type="project" value="TreeGrafter"/>
</dbReference>
<gene>
    <name evidence="4" type="ORF">CGC21_9960</name>
</gene>
<feature type="region of interest" description="Disordered" evidence="2">
    <location>
        <begin position="467"/>
        <end position="496"/>
    </location>
</feature>
<dbReference type="VEuPathDB" id="TriTrypDB:LDHU3_12.0270"/>
<feature type="region of interest" description="Disordered" evidence="2">
    <location>
        <begin position="2025"/>
        <end position="2057"/>
    </location>
</feature>
<evidence type="ECO:0000313" key="5">
    <source>
        <dbReference type="Proteomes" id="UP000318447"/>
    </source>
</evidence>
<dbReference type="PROSITE" id="PS50235">
    <property type="entry name" value="USP_3"/>
    <property type="match status" value="1"/>
</dbReference>
<dbReference type="VEuPathDB" id="TriTrypDB:LdBPK_120170.1"/>
<dbReference type="InterPro" id="IPR018200">
    <property type="entry name" value="USP_CS"/>
</dbReference>
<dbReference type="InterPro" id="IPR038765">
    <property type="entry name" value="Papain-like_cys_pep_sf"/>
</dbReference>
<organism evidence="4 5">
    <name type="scientific">Leishmania donovani</name>
    <dbReference type="NCBI Taxonomy" id="5661"/>
    <lineage>
        <taxon>Eukaryota</taxon>
        <taxon>Discoba</taxon>
        <taxon>Euglenozoa</taxon>
        <taxon>Kinetoplastea</taxon>
        <taxon>Metakinetoplastina</taxon>
        <taxon>Trypanosomatida</taxon>
        <taxon>Trypanosomatidae</taxon>
        <taxon>Leishmaniinae</taxon>
        <taxon>Leishmania</taxon>
    </lineage>
</organism>
<dbReference type="InterPro" id="IPR050164">
    <property type="entry name" value="Peptidase_C19"/>
</dbReference>
<dbReference type="Pfam" id="PF00443">
    <property type="entry name" value="UCH"/>
    <property type="match status" value="1"/>
</dbReference>
<dbReference type="CDD" id="cd02257">
    <property type="entry name" value="Peptidase_C19"/>
    <property type="match status" value="1"/>
</dbReference>
<dbReference type="GO" id="GO:0005634">
    <property type="term" value="C:nucleus"/>
    <property type="evidence" value="ECO:0007669"/>
    <property type="project" value="TreeGrafter"/>
</dbReference>
<accession>A0A504X7S1</accession>
<feature type="region of interest" description="Disordered" evidence="2">
    <location>
        <begin position="2166"/>
        <end position="2204"/>
    </location>
</feature>
<dbReference type="VEuPathDB" id="TriTrypDB:LDHU3_12.0260"/>
<dbReference type="VEuPathDB" id="TriTrypDB:LdCL_120007000"/>
<reference evidence="5" key="1">
    <citation type="submission" date="2019-02" db="EMBL/GenBank/DDBJ databases">
        <title>FDA dAtabase for Regulatory Grade micrObial Sequences (FDA-ARGOS): Supporting development and validation of Infectious Disease Dx tests.</title>
        <authorList>
            <person name="Duncan R."/>
            <person name="Fisher C."/>
            <person name="Tallon L."/>
            <person name="Sadzewicz L."/>
            <person name="Sengamalay N."/>
            <person name="Ott S."/>
            <person name="Godinez A."/>
            <person name="Nagaraj S."/>
            <person name="Vavikolanu K."/>
            <person name="Nadendla S."/>
            <person name="Aluvathingal J."/>
            <person name="Sichtig H."/>
        </authorList>
    </citation>
    <scope>NUCLEOTIDE SEQUENCE [LARGE SCALE GENOMIC DNA]</scope>
    <source>
        <strain evidence="5">FDAARGOS_361</strain>
    </source>
</reference>
<dbReference type="Gene3D" id="3.90.70.10">
    <property type="entry name" value="Cysteine proteinases"/>
    <property type="match status" value="1"/>
</dbReference>
<dbReference type="Proteomes" id="UP000318447">
    <property type="component" value="Unassembled WGS sequence"/>
</dbReference>
<feature type="compositionally biased region" description="Polar residues" evidence="2">
    <location>
        <begin position="2350"/>
        <end position="2362"/>
    </location>
</feature>
<feature type="region of interest" description="Disordered" evidence="2">
    <location>
        <begin position="2416"/>
        <end position="2491"/>
    </location>
</feature>
<feature type="domain" description="USP" evidence="3">
    <location>
        <begin position="1540"/>
        <end position="2261"/>
    </location>
</feature>